<accession>A0A7W9GQ74</accession>
<proteinExistence type="predicted"/>
<evidence type="ECO:0000313" key="1">
    <source>
        <dbReference type="EMBL" id="MBB5788027.1"/>
    </source>
</evidence>
<organism evidence="1 2">
    <name type="scientific">Jiangella mangrovi</name>
    <dbReference type="NCBI Taxonomy" id="1524084"/>
    <lineage>
        <taxon>Bacteria</taxon>
        <taxon>Bacillati</taxon>
        <taxon>Actinomycetota</taxon>
        <taxon>Actinomycetes</taxon>
        <taxon>Jiangellales</taxon>
        <taxon>Jiangellaceae</taxon>
        <taxon>Jiangella</taxon>
    </lineage>
</organism>
<dbReference type="Proteomes" id="UP000542813">
    <property type="component" value="Unassembled WGS sequence"/>
</dbReference>
<gene>
    <name evidence="1" type="ORF">HD601_002602</name>
</gene>
<evidence type="ECO:0000313" key="2">
    <source>
        <dbReference type="Proteomes" id="UP000542813"/>
    </source>
</evidence>
<reference evidence="1 2" key="1">
    <citation type="submission" date="2020-08" db="EMBL/GenBank/DDBJ databases">
        <title>Sequencing the genomes of 1000 actinobacteria strains.</title>
        <authorList>
            <person name="Klenk H.-P."/>
        </authorList>
    </citation>
    <scope>NUCLEOTIDE SEQUENCE [LARGE SCALE GENOMIC DNA]</scope>
    <source>
        <strain evidence="1 2">DSM 102122</strain>
    </source>
</reference>
<dbReference type="AlphaFoldDB" id="A0A7W9GQ74"/>
<protein>
    <submittedName>
        <fullName evidence="1">Uncharacterized protein</fullName>
    </submittedName>
</protein>
<sequence length="87" mass="9276">MTKGGVMTLKFLGIIPDTPGNNSPTIWLEEETGDLVIQSYTADSATVQEAQRVGSIPGHGTDIPPHESMIRLPAVMRQFLLGPGESA</sequence>
<comment type="caution">
    <text evidence="1">The sequence shown here is derived from an EMBL/GenBank/DDBJ whole genome shotgun (WGS) entry which is preliminary data.</text>
</comment>
<name>A0A7W9GQ74_9ACTN</name>
<keyword evidence="2" id="KW-1185">Reference proteome</keyword>
<dbReference type="EMBL" id="JACHMM010000001">
    <property type="protein sequence ID" value="MBB5788027.1"/>
    <property type="molecule type" value="Genomic_DNA"/>
</dbReference>